<evidence type="ECO:0000256" key="5">
    <source>
        <dbReference type="ARBA" id="ARBA00022989"/>
    </source>
</evidence>
<comment type="caution">
    <text evidence="9">The sequence shown here is derived from an EMBL/GenBank/DDBJ whole genome shotgun (WGS) entry which is preliminary data.</text>
</comment>
<dbReference type="InterPro" id="IPR050925">
    <property type="entry name" value="Rhomboid_protease_S54"/>
</dbReference>
<evidence type="ECO:0000256" key="3">
    <source>
        <dbReference type="ARBA" id="ARBA00022692"/>
    </source>
</evidence>
<dbReference type="RefSeq" id="WP_244680392.1">
    <property type="nucleotide sequence ID" value="NZ_JALIRM010000001.1"/>
</dbReference>
<evidence type="ECO:0000256" key="4">
    <source>
        <dbReference type="ARBA" id="ARBA00022801"/>
    </source>
</evidence>
<feature type="transmembrane region" description="Helical" evidence="7">
    <location>
        <begin position="214"/>
        <end position="238"/>
    </location>
</feature>
<dbReference type="Gene3D" id="1.20.1540.10">
    <property type="entry name" value="Rhomboid-like"/>
    <property type="match status" value="1"/>
</dbReference>
<evidence type="ECO:0000256" key="6">
    <source>
        <dbReference type="ARBA" id="ARBA00023136"/>
    </source>
</evidence>
<sequence>MEECGYRLININDAQTGMWFENRNNKDATFIRIIRADLYWANPVIRDQQKAASQAEVLRKRSFRRSLNVLNIYVTHKLPIDAKRFLQEKNVTETVGKSNVSTFILTSEDYNNPLKKISDILNIQIDFLLKEEYEEAEIFILRQGVLKKAAYMDGEEEQKLFEFTKPRLTYFFIVFQIVIFLMIEFNGGTTNLETLIKYGAKFNPLILRGEWWRFITPIFIHIGIFHLAMNTLALYYLGTTVEKMFGQLRFLWIYLFSGVMGTIASFVFTPAISAGASGAIFGCFGALLYLGFTNSQVFFRSIGMNVIIVIIINLIFGFTVQGIDNAGHIGGLIGGFLATGVANFPNKRNKKTQTLFLLSTFIIVSGLLYIGFHNN</sequence>
<keyword evidence="9" id="KW-0645">Protease</keyword>
<keyword evidence="3 7" id="KW-0812">Transmembrane</keyword>
<keyword evidence="5 7" id="KW-1133">Transmembrane helix</keyword>
<dbReference type="PANTHER" id="PTHR43731">
    <property type="entry name" value="RHOMBOID PROTEASE"/>
    <property type="match status" value="1"/>
</dbReference>
<feature type="transmembrane region" description="Helical" evidence="7">
    <location>
        <begin position="274"/>
        <end position="290"/>
    </location>
</feature>
<proteinExistence type="inferred from homology"/>
<dbReference type="Pfam" id="PF01694">
    <property type="entry name" value="Rhomboid"/>
    <property type="match status" value="1"/>
</dbReference>
<dbReference type="GO" id="GO:0008233">
    <property type="term" value="F:peptidase activity"/>
    <property type="evidence" value="ECO:0007669"/>
    <property type="project" value="UniProtKB-KW"/>
</dbReference>
<keyword evidence="4 9" id="KW-0378">Hydrolase</keyword>
<evidence type="ECO:0000259" key="8">
    <source>
        <dbReference type="Pfam" id="PF01694"/>
    </source>
</evidence>
<feature type="transmembrane region" description="Helical" evidence="7">
    <location>
        <begin position="355"/>
        <end position="372"/>
    </location>
</feature>
<dbReference type="Proteomes" id="UP001232343">
    <property type="component" value="Unassembled WGS sequence"/>
</dbReference>
<organism evidence="9 10">
    <name type="scientific">Lederbergia wuyishanensis</name>
    <dbReference type="NCBI Taxonomy" id="1347903"/>
    <lineage>
        <taxon>Bacteria</taxon>
        <taxon>Bacillati</taxon>
        <taxon>Bacillota</taxon>
        <taxon>Bacilli</taxon>
        <taxon>Bacillales</taxon>
        <taxon>Bacillaceae</taxon>
        <taxon>Lederbergia</taxon>
    </lineage>
</organism>
<evidence type="ECO:0000313" key="9">
    <source>
        <dbReference type="EMBL" id="MDQ0342215.1"/>
    </source>
</evidence>
<evidence type="ECO:0000256" key="2">
    <source>
        <dbReference type="ARBA" id="ARBA00009045"/>
    </source>
</evidence>
<evidence type="ECO:0000256" key="7">
    <source>
        <dbReference type="SAM" id="Phobius"/>
    </source>
</evidence>
<dbReference type="GO" id="GO:0006508">
    <property type="term" value="P:proteolysis"/>
    <property type="evidence" value="ECO:0007669"/>
    <property type="project" value="UniProtKB-KW"/>
</dbReference>
<comment type="similarity">
    <text evidence="2">Belongs to the peptidase S54 family.</text>
</comment>
<gene>
    <name evidence="9" type="ORF">J2S14_001008</name>
</gene>
<name>A0ABU0D1E1_9BACI</name>
<feature type="transmembrane region" description="Helical" evidence="7">
    <location>
        <begin position="250"/>
        <end position="268"/>
    </location>
</feature>
<dbReference type="EMBL" id="JAUSUO010000001">
    <property type="protein sequence ID" value="MDQ0342215.1"/>
    <property type="molecule type" value="Genomic_DNA"/>
</dbReference>
<evidence type="ECO:0000256" key="1">
    <source>
        <dbReference type="ARBA" id="ARBA00004141"/>
    </source>
</evidence>
<keyword evidence="6 7" id="KW-0472">Membrane</keyword>
<feature type="transmembrane region" description="Helical" evidence="7">
    <location>
        <begin position="326"/>
        <end position="343"/>
    </location>
</feature>
<dbReference type="SUPFAM" id="SSF144091">
    <property type="entry name" value="Rhomboid-like"/>
    <property type="match status" value="1"/>
</dbReference>
<feature type="transmembrane region" description="Helical" evidence="7">
    <location>
        <begin position="168"/>
        <end position="185"/>
    </location>
</feature>
<comment type="subcellular location">
    <subcellularLocation>
        <location evidence="1">Membrane</location>
        <topology evidence="1">Multi-pass membrane protein</topology>
    </subcellularLocation>
</comment>
<accession>A0ABU0D1E1</accession>
<evidence type="ECO:0000313" key="10">
    <source>
        <dbReference type="Proteomes" id="UP001232343"/>
    </source>
</evidence>
<reference evidence="9 10" key="1">
    <citation type="submission" date="2023-07" db="EMBL/GenBank/DDBJ databases">
        <title>Genomic Encyclopedia of Type Strains, Phase IV (KMG-IV): sequencing the most valuable type-strain genomes for metagenomic binning, comparative biology and taxonomic classification.</title>
        <authorList>
            <person name="Goeker M."/>
        </authorList>
    </citation>
    <scope>NUCLEOTIDE SEQUENCE [LARGE SCALE GENOMIC DNA]</scope>
    <source>
        <strain evidence="9 10">DSM 27848</strain>
    </source>
</reference>
<protein>
    <submittedName>
        <fullName evidence="9">Rhomboid protease GluP</fullName>
        <ecNumber evidence="9">3.4.21.105</ecNumber>
    </submittedName>
</protein>
<dbReference type="PANTHER" id="PTHR43731:SF14">
    <property type="entry name" value="PRESENILIN-ASSOCIATED RHOMBOID-LIKE PROTEIN, MITOCHONDRIAL"/>
    <property type="match status" value="1"/>
</dbReference>
<keyword evidence="10" id="KW-1185">Reference proteome</keyword>
<feature type="transmembrane region" description="Helical" evidence="7">
    <location>
        <begin position="302"/>
        <end position="320"/>
    </location>
</feature>
<dbReference type="EC" id="3.4.21.105" evidence="9"/>
<feature type="domain" description="Peptidase S54 rhomboid" evidence="8">
    <location>
        <begin position="209"/>
        <end position="339"/>
    </location>
</feature>
<dbReference type="InterPro" id="IPR022764">
    <property type="entry name" value="Peptidase_S54_rhomboid_dom"/>
</dbReference>
<dbReference type="InterPro" id="IPR035952">
    <property type="entry name" value="Rhomboid-like_sf"/>
</dbReference>